<proteinExistence type="predicted"/>
<evidence type="ECO:0000259" key="6">
    <source>
        <dbReference type="Pfam" id="PF07291"/>
    </source>
</evidence>
<feature type="domain" description="Methylamine utilisation protein MauE" evidence="6">
    <location>
        <begin position="10"/>
        <end position="135"/>
    </location>
</feature>
<evidence type="ECO:0000256" key="1">
    <source>
        <dbReference type="ARBA" id="ARBA00004141"/>
    </source>
</evidence>
<feature type="transmembrane region" description="Helical" evidence="5">
    <location>
        <begin position="7"/>
        <end position="28"/>
    </location>
</feature>
<feature type="transmembrane region" description="Helical" evidence="5">
    <location>
        <begin position="120"/>
        <end position="140"/>
    </location>
</feature>
<dbReference type="RefSeq" id="WP_219071585.1">
    <property type="nucleotide sequence ID" value="NZ_JBHSCO010000001.1"/>
</dbReference>
<reference evidence="8" key="1">
    <citation type="journal article" date="2019" name="Int. J. Syst. Evol. Microbiol.">
        <title>The Global Catalogue of Microorganisms (GCM) 10K type strain sequencing project: providing services to taxonomists for standard genome sequencing and annotation.</title>
        <authorList>
            <consortium name="The Broad Institute Genomics Platform"/>
            <consortium name="The Broad Institute Genome Sequencing Center for Infectious Disease"/>
            <person name="Wu L."/>
            <person name="Ma J."/>
        </authorList>
    </citation>
    <scope>NUCLEOTIDE SEQUENCE [LARGE SCALE GENOMIC DNA]</scope>
    <source>
        <strain evidence="8">CGMCC 1.15345</strain>
    </source>
</reference>
<evidence type="ECO:0000256" key="4">
    <source>
        <dbReference type="ARBA" id="ARBA00023136"/>
    </source>
</evidence>
<evidence type="ECO:0000256" key="3">
    <source>
        <dbReference type="ARBA" id="ARBA00022989"/>
    </source>
</evidence>
<keyword evidence="4 5" id="KW-0472">Membrane</keyword>
<dbReference type="Proteomes" id="UP001595719">
    <property type="component" value="Unassembled WGS sequence"/>
</dbReference>
<comment type="caution">
    <text evidence="7">The sequence shown here is derived from an EMBL/GenBank/DDBJ whole genome shotgun (WGS) entry which is preliminary data.</text>
</comment>
<feature type="transmembrane region" description="Helical" evidence="5">
    <location>
        <begin position="152"/>
        <end position="172"/>
    </location>
</feature>
<evidence type="ECO:0000256" key="5">
    <source>
        <dbReference type="SAM" id="Phobius"/>
    </source>
</evidence>
<keyword evidence="8" id="KW-1185">Reference proteome</keyword>
<feature type="transmembrane region" description="Helical" evidence="5">
    <location>
        <begin position="83"/>
        <end position="100"/>
    </location>
</feature>
<feature type="transmembrane region" description="Helical" evidence="5">
    <location>
        <begin position="48"/>
        <end position="71"/>
    </location>
</feature>
<dbReference type="EMBL" id="JBHSCO010000001">
    <property type="protein sequence ID" value="MFC4390130.1"/>
    <property type="molecule type" value="Genomic_DNA"/>
</dbReference>
<sequence>MKISDSLKGIIVEAICLLYIFLFVYAAVSKLLDFENFQIQLGQSPLVSAFTLYLSWFIPSIELVISILLIIPSTRRAGLTASYFLMVMFTAYIFIILNYSSFVPCSCGGILEKMNWTQHLVFNFVFISLALLALCLQFYKKSSGGLRMTLKYAAFLFLLTSLASGIVIGLFISSERIIHHHNNQIRRFPHTPMKKGIKLDLGVSSYYIAGAEGDKIYLGNTTAPMLITVVDKSLQIIEKKRIEIETGNNRFRGLKIAVRPPHFFVTDGTIPIIYRGRISDWKIEYAKKIKEYFAAAVPIDSVTLAVRSHSSITGESILGIVDIQTGETILNPELLIKQFDGVFDLDGQLLYGNALGQVLYVYAYRNQYTIADRNLGLVKRGNTIDTISRAQLEVITVEKSQLRKLAKPPQFVNKSSALSGYRLYVNSAVPGKFEKDALWRSASIIDVYDLRDSSYLYSFCIYDIEGKKARSFVISGDHLYALIGSHLFRGTLNEKRMKQYEK</sequence>
<evidence type="ECO:0000313" key="7">
    <source>
        <dbReference type="EMBL" id="MFC4390130.1"/>
    </source>
</evidence>
<evidence type="ECO:0000256" key="2">
    <source>
        <dbReference type="ARBA" id="ARBA00022692"/>
    </source>
</evidence>
<gene>
    <name evidence="7" type="ORF">ACFOY0_03900</name>
</gene>
<comment type="subcellular location">
    <subcellularLocation>
        <location evidence="1">Membrane</location>
        <topology evidence="1">Multi-pass membrane protein</topology>
    </subcellularLocation>
</comment>
<evidence type="ECO:0000313" key="8">
    <source>
        <dbReference type="Proteomes" id="UP001595719"/>
    </source>
</evidence>
<protein>
    <submittedName>
        <fullName evidence="7">MauE/DoxX family redox-associated membrane protein</fullName>
    </submittedName>
</protein>
<organism evidence="7 8">
    <name type="scientific">Flavobacterium quisquiliarum</name>
    <dbReference type="NCBI Taxonomy" id="1834436"/>
    <lineage>
        <taxon>Bacteria</taxon>
        <taxon>Pseudomonadati</taxon>
        <taxon>Bacteroidota</taxon>
        <taxon>Flavobacteriia</taxon>
        <taxon>Flavobacteriales</taxon>
        <taxon>Flavobacteriaceae</taxon>
        <taxon>Flavobacterium</taxon>
    </lineage>
</organism>
<name>A0ABV8W489_9FLAO</name>
<accession>A0ABV8W489</accession>
<dbReference type="InterPro" id="IPR009908">
    <property type="entry name" value="Methylamine_util_MauE"/>
</dbReference>
<keyword evidence="2 5" id="KW-0812">Transmembrane</keyword>
<keyword evidence="3 5" id="KW-1133">Transmembrane helix</keyword>
<dbReference type="Pfam" id="PF07291">
    <property type="entry name" value="MauE"/>
    <property type="match status" value="1"/>
</dbReference>